<keyword evidence="3" id="KW-0233">DNA recombination</keyword>
<evidence type="ECO:0000256" key="4">
    <source>
        <dbReference type="SAM" id="MobiDB-lite"/>
    </source>
</evidence>
<feature type="region of interest" description="Disordered" evidence="4">
    <location>
        <begin position="1"/>
        <end position="29"/>
    </location>
</feature>
<accession>A0ABD5LZ30</accession>
<dbReference type="GO" id="GO:0006310">
    <property type="term" value="P:DNA recombination"/>
    <property type="evidence" value="ECO:0007669"/>
    <property type="project" value="UniProtKB-KW"/>
</dbReference>
<dbReference type="InterPro" id="IPR050808">
    <property type="entry name" value="Phage_Integrase"/>
</dbReference>
<proteinExistence type="inferred from homology"/>
<dbReference type="InterPro" id="IPR011010">
    <property type="entry name" value="DNA_brk_join_enz"/>
</dbReference>
<dbReference type="AlphaFoldDB" id="A0ABD5LZ30"/>
<dbReference type="PANTHER" id="PTHR30629:SF2">
    <property type="entry name" value="PROPHAGE INTEGRASE INTS-RELATED"/>
    <property type="match status" value="1"/>
</dbReference>
<dbReference type="GO" id="GO:0015074">
    <property type="term" value="P:DNA integration"/>
    <property type="evidence" value="ECO:0007669"/>
    <property type="project" value="UniProtKB-KW"/>
</dbReference>
<organism evidence="5">
    <name type="scientific">Proteus mirabilis</name>
    <dbReference type="NCBI Taxonomy" id="584"/>
    <lineage>
        <taxon>Bacteria</taxon>
        <taxon>Pseudomonadati</taxon>
        <taxon>Pseudomonadota</taxon>
        <taxon>Gammaproteobacteria</taxon>
        <taxon>Enterobacterales</taxon>
        <taxon>Morganellaceae</taxon>
        <taxon>Proteus</taxon>
    </lineage>
</organism>
<protein>
    <recommendedName>
        <fullName evidence="6">Integrase</fullName>
    </recommendedName>
</protein>
<evidence type="ECO:0008006" key="6">
    <source>
        <dbReference type="Google" id="ProtNLM"/>
    </source>
</evidence>
<comment type="caution">
    <text evidence="5">The sequence shown here is derived from an EMBL/GenBank/DDBJ whole genome shotgun (WGS) entry which is preliminary data.</text>
</comment>
<evidence type="ECO:0000256" key="3">
    <source>
        <dbReference type="ARBA" id="ARBA00023172"/>
    </source>
</evidence>
<dbReference type="SUPFAM" id="SSF56349">
    <property type="entry name" value="DNA breaking-rejoining enzymes"/>
    <property type="match status" value="1"/>
</dbReference>
<evidence type="ECO:0000313" key="5">
    <source>
        <dbReference type="EMBL" id="MEY2345156.1"/>
    </source>
</evidence>
<name>A0ABD5LZ30_PROMI</name>
<sequence length="109" mass="12316">MGPDTLNRAISKLFGREPGRKKQPPNKMGKLEHFTVHDLRRTFRSLAASLGIAGNVAERCLNHKLKGVEGIYDRHDYFEERRIAHQTVADVIEPLVNFEPASQHNTGGR</sequence>
<evidence type="ECO:0000256" key="1">
    <source>
        <dbReference type="ARBA" id="ARBA00008857"/>
    </source>
</evidence>
<reference evidence="5" key="1">
    <citation type="submission" date="2021-05" db="EMBL/GenBank/DDBJ databases">
        <title>First report of NDM-5 and VEB-6 producing Proteus mirabilis isolated from blood of a sepsis patient in Kolkata, India.</title>
        <authorList>
            <person name="Halder G."/>
            <person name="Chaudhuri B."/>
            <person name="Dutta S."/>
        </authorList>
    </citation>
    <scope>NUCLEOTIDE SEQUENCE [LARGE SCALE GENOMIC DNA]</scope>
    <source>
        <strain evidence="5">7049</strain>
    </source>
</reference>
<dbReference type="InterPro" id="IPR013762">
    <property type="entry name" value="Integrase-like_cat_sf"/>
</dbReference>
<dbReference type="EMBL" id="JADQCH020000002">
    <property type="protein sequence ID" value="MEY2345156.1"/>
    <property type="molecule type" value="Genomic_DNA"/>
</dbReference>
<dbReference type="PANTHER" id="PTHR30629">
    <property type="entry name" value="PROPHAGE INTEGRASE"/>
    <property type="match status" value="1"/>
</dbReference>
<comment type="similarity">
    <text evidence="1">Belongs to the 'phage' integrase family.</text>
</comment>
<evidence type="ECO:0000256" key="2">
    <source>
        <dbReference type="ARBA" id="ARBA00022908"/>
    </source>
</evidence>
<gene>
    <name evidence="5" type="ORF">I3679_019310</name>
</gene>
<keyword evidence="2" id="KW-0229">DNA integration</keyword>
<dbReference type="Gene3D" id="1.10.443.10">
    <property type="entry name" value="Intergrase catalytic core"/>
    <property type="match status" value="1"/>
</dbReference>